<evidence type="ECO:0000256" key="1">
    <source>
        <dbReference type="SAM" id="MobiDB-lite"/>
    </source>
</evidence>
<dbReference type="OrthoDB" id="10573511at2759"/>
<evidence type="ECO:0000313" key="3">
    <source>
        <dbReference type="Proteomes" id="UP000494106"/>
    </source>
</evidence>
<dbReference type="EMBL" id="CADEBC010000301">
    <property type="protein sequence ID" value="CAB3227801.1"/>
    <property type="molecule type" value="Genomic_DNA"/>
</dbReference>
<protein>
    <submittedName>
        <fullName evidence="2">Uncharacterized protein</fullName>
    </submittedName>
</protein>
<name>A0A8S0Z6K8_ARCPL</name>
<keyword evidence="3" id="KW-1185">Reference proteome</keyword>
<reference evidence="2 3" key="1">
    <citation type="submission" date="2020-04" db="EMBL/GenBank/DDBJ databases">
        <authorList>
            <person name="Wallbank WR R."/>
            <person name="Pardo Diaz C."/>
            <person name="Kozak K."/>
            <person name="Martin S."/>
            <person name="Jiggins C."/>
            <person name="Moest M."/>
            <person name="Warren A I."/>
            <person name="Byers J.R.P. K."/>
            <person name="Montejo-Kovacevich G."/>
            <person name="Yen C E."/>
        </authorList>
    </citation>
    <scope>NUCLEOTIDE SEQUENCE [LARGE SCALE GENOMIC DNA]</scope>
</reference>
<accession>A0A8S0Z6K8</accession>
<feature type="region of interest" description="Disordered" evidence="1">
    <location>
        <begin position="15"/>
        <end position="81"/>
    </location>
</feature>
<evidence type="ECO:0000313" key="2">
    <source>
        <dbReference type="EMBL" id="CAB3227801.1"/>
    </source>
</evidence>
<dbReference type="AlphaFoldDB" id="A0A8S0Z6K8"/>
<comment type="caution">
    <text evidence="2">The sequence shown here is derived from an EMBL/GenBank/DDBJ whole genome shotgun (WGS) entry which is preliminary data.</text>
</comment>
<organism evidence="2 3">
    <name type="scientific">Arctia plantaginis</name>
    <name type="common">Wood tiger moth</name>
    <name type="synonym">Phalaena plantaginis</name>
    <dbReference type="NCBI Taxonomy" id="874455"/>
    <lineage>
        <taxon>Eukaryota</taxon>
        <taxon>Metazoa</taxon>
        <taxon>Ecdysozoa</taxon>
        <taxon>Arthropoda</taxon>
        <taxon>Hexapoda</taxon>
        <taxon>Insecta</taxon>
        <taxon>Pterygota</taxon>
        <taxon>Neoptera</taxon>
        <taxon>Endopterygota</taxon>
        <taxon>Lepidoptera</taxon>
        <taxon>Glossata</taxon>
        <taxon>Ditrysia</taxon>
        <taxon>Noctuoidea</taxon>
        <taxon>Erebidae</taxon>
        <taxon>Arctiinae</taxon>
        <taxon>Arctia</taxon>
    </lineage>
</organism>
<sequence length="81" mass="8778">MDRTTPAYSRLVGTLAPPKLGKSRPRAEAVSTSFGPSCRKCSSKSHLPSRTRPRYLIWARTGTRTEPTSIEAPAGGPRRGP</sequence>
<dbReference type="Proteomes" id="UP000494106">
    <property type="component" value="Unassembled WGS sequence"/>
</dbReference>
<gene>
    <name evidence="2" type="ORF">APLA_LOCUS3359</name>
</gene>
<proteinExistence type="predicted"/>
<feature type="compositionally biased region" description="Basic residues" evidence="1">
    <location>
        <begin position="41"/>
        <end position="53"/>
    </location>
</feature>